<dbReference type="RefSeq" id="WP_289409596.1">
    <property type="nucleotide sequence ID" value="NZ_JAUCDY010000001.1"/>
</dbReference>
<dbReference type="GO" id="GO:0003887">
    <property type="term" value="F:DNA-directed DNA polymerase activity"/>
    <property type="evidence" value="ECO:0007669"/>
    <property type="project" value="UniProtKB-EC"/>
</dbReference>
<dbReference type="EC" id="2.7.7.7" evidence="1"/>
<evidence type="ECO:0000313" key="2">
    <source>
        <dbReference type="Proteomes" id="UP001241056"/>
    </source>
</evidence>
<dbReference type="InterPro" id="IPR007459">
    <property type="entry name" value="DNA_pol3_chi"/>
</dbReference>
<reference evidence="1 2" key="1">
    <citation type="submission" date="2023-06" db="EMBL/GenBank/DDBJ databases">
        <title>Thiopseudomonas sp. CY1220 draft genome sequence.</title>
        <authorList>
            <person name="Zhao G."/>
            <person name="An M."/>
        </authorList>
    </citation>
    <scope>NUCLEOTIDE SEQUENCE [LARGE SCALE GENOMIC DNA]</scope>
    <source>
        <strain evidence="1 2">CY1220</strain>
    </source>
</reference>
<gene>
    <name evidence="1" type="ORF">QEZ41_01555</name>
</gene>
<organism evidence="1 2">
    <name type="scientific">Thiopseudomonas acetoxidans</name>
    <dbReference type="NCBI Taxonomy" id="3041622"/>
    <lineage>
        <taxon>Bacteria</taxon>
        <taxon>Pseudomonadati</taxon>
        <taxon>Pseudomonadota</taxon>
        <taxon>Gammaproteobacteria</taxon>
        <taxon>Pseudomonadales</taxon>
        <taxon>Pseudomonadaceae</taxon>
        <taxon>Thiopseudomonas</taxon>
    </lineage>
</organism>
<evidence type="ECO:0000313" key="1">
    <source>
        <dbReference type="EMBL" id="MDM7856970.1"/>
    </source>
</evidence>
<name>A0ABT7SLA6_9GAMM</name>
<keyword evidence="1" id="KW-0548">Nucleotidyltransferase</keyword>
<dbReference type="InterPro" id="IPR036768">
    <property type="entry name" value="PolIII_chi_sf"/>
</dbReference>
<dbReference type="Proteomes" id="UP001241056">
    <property type="component" value="Unassembled WGS sequence"/>
</dbReference>
<keyword evidence="2" id="KW-1185">Reference proteome</keyword>
<dbReference type="Pfam" id="PF04364">
    <property type="entry name" value="DNA_pol3_chi"/>
    <property type="match status" value="1"/>
</dbReference>
<dbReference type="PANTHER" id="PTHR38767">
    <property type="entry name" value="DNA POLYMERASE III SUBUNIT CHI"/>
    <property type="match status" value="1"/>
</dbReference>
<protein>
    <submittedName>
        <fullName evidence="1">DNA polymerase III subunit chi</fullName>
        <ecNumber evidence="1">2.7.7.7</ecNumber>
    </submittedName>
</protein>
<accession>A0ABT7SLA6</accession>
<dbReference type="EMBL" id="JAUCDY010000001">
    <property type="protein sequence ID" value="MDM7856970.1"/>
    <property type="molecule type" value="Genomic_DNA"/>
</dbReference>
<proteinExistence type="predicted"/>
<keyword evidence="1" id="KW-0808">Transferase</keyword>
<dbReference type="PANTHER" id="PTHR38767:SF1">
    <property type="entry name" value="DNA POLYMERASE III SUBUNIT CHI"/>
    <property type="match status" value="1"/>
</dbReference>
<dbReference type="SUPFAM" id="SSF102400">
    <property type="entry name" value="DNA polymerase III chi subunit"/>
    <property type="match status" value="1"/>
</dbReference>
<sequence>MRIDFYVSPSDQLQERLVLVCQLAAKAWQAQLSTFIRCCDLAQAQQLDELLWSFRSASFLPHNLYQDNPQAPIVLAVDEQPVDNDVVFINLAMQIPSPIHHFNRIIEIVCQAPEILQKSRENFMQYRQLGYQPQRVEL</sequence>
<dbReference type="Gene3D" id="3.40.50.10110">
    <property type="entry name" value="DNA polymerase III subunit chi"/>
    <property type="match status" value="1"/>
</dbReference>
<comment type="caution">
    <text evidence="1">The sequence shown here is derived from an EMBL/GenBank/DDBJ whole genome shotgun (WGS) entry which is preliminary data.</text>
</comment>